<name>F4W5W0_ACREC</name>
<dbReference type="InterPro" id="IPR019365">
    <property type="entry name" value="TVP18/Ca-channel_flower"/>
</dbReference>
<dbReference type="GO" id="GO:0005262">
    <property type="term" value="F:calcium channel activity"/>
    <property type="evidence" value="ECO:0007669"/>
    <property type="project" value="UniProtKB-KW"/>
</dbReference>
<dbReference type="EMBL" id="GL887695">
    <property type="protein sequence ID" value="EGI70436.1"/>
    <property type="molecule type" value="Genomic_DNA"/>
</dbReference>
<keyword evidence="5" id="KW-0813">Transport</keyword>
<evidence type="ECO:0000256" key="18">
    <source>
        <dbReference type="ARBA" id="ARBA00034111"/>
    </source>
</evidence>
<evidence type="ECO:0000256" key="3">
    <source>
        <dbReference type="ARBA" id="ARBA00010023"/>
    </source>
</evidence>
<comment type="subcellular location">
    <subcellularLocation>
        <location evidence="2">Cytoplasmic vesicle</location>
        <location evidence="2">Secretory vesicle</location>
        <location evidence="2">Synaptic vesicle membrane</location>
        <topology evidence="2">Multi-pass membrane protein</topology>
    </subcellularLocation>
    <subcellularLocation>
        <location evidence="1">Endosome</location>
    </subcellularLocation>
    <subcellularLocation>
        <location evidence="18">Presynaptic cell membrane</location>
    </subcellularLocation>
</comment>
<dbReference type="SMART" id="SM01077">
    <property type="entry name" value="Cg6151-P"/>
    <property type="match status" value="1"/>
</dbReference>
<feature type="transmembrane region" description="Helical" evidence="20">
    <location>
        <begin position="144"/>
        <end position="163"/>
    </location>
</feature>
<dbReference type="GO" id="GO:0005768">
    <property type="term" value="C:endosome"/>
    <property type="evidence" value="ECO:0007669"/>
    <property type="project" value="UniProtKB-SubCell"/>
</dbReference>
<evidence type="ECO:0000256" key="7">
    <source>
        <dbReference type="ARBA" id="ARBA00022583"/>
    </source>
</evidence>
<keyword evidence="15" id="KW-0966">Cell projection</keyword>
<dbReference type="GO" id="GO:0042734">
    <property type="term" value="C:presynaptic membrane"/>
    <property type="evidence" value="ECO:0007669"/>
    <property type="project" value="UniProtKB-SubCell"/>
</dbReference>
<dbReference type="eggNOG" id="KOG4085">
    <property type="taxonomic scope" value="Eukaryota"/>
</dbReference>
<evidence type="ECO:0000256" key="2">
    <source>
        <dbReference type="ARBA" id="ARBA00004644"/>
    </source>
</evidence>
<dbReference type="GO" id="GO:0006897">
    <property type="term" value="P:endocytosis"/>
    <property type="evidence" value="ECO:0007669"/>
    <property type="project" value="UniProtKB-KW"/>
</dbReference>
<keyword evidence="8" id="KW-0107">Calcium channel</keyword>
<evidence type="ECO:0000256" key="5">
    <source>
        <dbReference type="ARBA" id="ARBA00022448"/>
    </source>
</evidence>
<evidence type="ECO:0000256" key="12">
    <source>
        <dbReference type="ARBA" id="ARBA00022989"/>
    </source>
</evidence>
<accession>F4W5W0</accession>
<dbReference type="PANTHER" id="PTHR13314">
    <property type="entry name" value="CALCIUM CHANNEL FLOWER HOMOLOG"/>
    <property type="match status" value="1"/>
</dbReference>
<dbReference type="FunCoup" id="F4W5W0">
    <property type="interactions" value="695"/>
</dbReference>
<comment type="subunit">
    <text evidence="19">Homomultimer. Associates with the dally/ magu complex.</text>
</comment>
<keyword evidence="10" id="KW-0967">Endosome</keyword>
<dbReference type="Proteomes" id="UP000007755">
    <property type="component" value="Unassembled WGS sequence"/>
</dbReference>
<gene>
    <name evidence="21" type="ORF">G5I_00810</name>
</gene>
<dbReference type="GO" id="GO:0030672">
    <property type="term" value="C:synaptic vesicle membrane"/>
    <property type="evidence" value="ECO:0007669"/>
    <property type="project" value="UniProtKB-SubCell"/>
</dbReference>
<dbReference type="AlphaFoldDB" id="F4W5W0"/>
<dbReference type="PANTHER" id="PTHR13314:SF2">
    <property type="entry name" value="CALCIUM CHANNEL FLOWER HOMOLOG"/>
    <property type="match status" value="1"/>
</dbReference>
<evidence type="ECO:0000256" key="6">
    <source>
        <dbReference type="ARBA" id="ARBA00022568"/>
    </source>
</evidence>
<evidence type="ECO:0000256" key="13">
    <source>
        <dbReference type="ARBA" id="ARBA00023065"/>
    </source>
</evidence>
<evidence type="ECO:0000256" key="4">
    <source>
        <dbReference type="ARBA" id="ARBA00016120"/>
    </source>
</evidence>
<evidence type="ECO:0000256" key="1">
    <source>
        <dbReference type="ARBA" id="ARBA00004177"/>
    </source>
</evidence>
<dbReference type="Pfam" id="PF10233">
    <property type="entry name" value="Cg6151-P"/>
    <property type="match status" value="1"/>
</dbReference>
<keyword evidence="22" id="KW-1185">Reference proteome</keyword>
<dbReference type="InParanoid" id="F4W5W0"/>
<reference evidence="21" key="1">
    <citation type="submission" date="2011-02" db="EMBL/GenBank/DDBJ databases">
        <title>The genome of the leaf-cutting ant Acromyrmex echinatior suggests key adaptations to social evolution and fungus farming.</title>
        <authorList>
            <person name="Nygaard S."/>
            <person name="Zhang G."/>
        </authorList>
    </citation>
    <scope>NUCLEOTIDE SEQUENCE</scope>
</reference>
<evidence type="ECO:0000256" key="15">
    <source>
        <dbReference type="ARBA" id="ARBA00023273"/>
    </source>
</evidence>
<evidence type="ECO:0000256" key="20">
    <source>
        <dbReference type="SAM" id="Phobius"/>
    </source>
</evidence>
<evidence type="ECO:0000256" key="8">
    <source>
        <dbReference type="ARBA" id="ARBA00022673"/>
    </source>
</evidence>
<evidence type="ECO:0000256" key="17">
    <source>
        <dbReference type="ARBA" id="ARBA00023329"/>
    </source>
</evidence>
<evidence type="ECO:0000256" key="11">
    <source>
        <dbReference type="ARBA" id="ARBA00022837"/>
    </source>
</evidence>
<proteinExistence type="inferred from homology"/>
<evidence type="ECO:0000256" key="9">
    <source>
        <dbReference type="ARBA" id="ARBA00022692"/>
    </source>
</evidence>
<feature type="transmembrane region" description="Helical" evidence="20">
    <location>
        <begin position="84"/>
        <end position="109"/>
    </location>
</feature>
<keyword evidence="16" id="KW-0407">Ion channel</keyword>
<evidence type="ECO:0000256" key="19">
    <source>
        <dbReference type="ARBA" id="ARBA00046506"/>
    </source>
</evidence>
<keyword evidence="13" id="KW-0406">Ion transport</keyword>
<keyword evidence="14 20" id="KW-0472">Membrane</keyword>
<evidence type="ECO:0000256" key="14">
    <source>
        <dbReference type="ARBA" id="ARBA00023136"/>
    </source>
</evidence>
<keyword evidence="11" id="KW-0106">Calcium</keyword>
<keyword evidence="12 20" id="KW-1133">Transmembrane helix</keyword>
<keyword evidence="6" id="KW-0109">Calcium transport</keyword>
<dbReference type="OrthoDB" id="9934994at2759"/>
<evidence type="ECO:0000313" key="22">
    <source>
        <dbReference type="Proteomes" id="UP000007755"/>
    </source>
</evidence>
<evidence type="ECO:0000256" key="16">
    <source>
        <dbReference type="ARBA" id="ARBA00023303"/>
    </source>
</evidence>
<keyword evidence="17" id="KW-0968">Cytoplasmic vesicle</keyword>
<keyword evidence="9 20" id="KW-0812">Transmembrane</keyword>
<feature type="transmembrane region" description="Helical" evidence="20">
    <location>
        <begin position="54"/>
        <end position="78"/>
    </location>
</feature>
<keyword evidence="7" id="KW-0254">Endocytosis</keyword>
<feature type="transmembrane region" description="Helical" evidence="20">
    <location>
        <begin position="121"/>
        <end position="138"/>
    </location>
</feature>
<protein>
    <recommendedName>
        <fullName evidence="4">Calcium channel flower</fullName>
    </recommendedName>
</protein>
<sequence>MVKECTSLIISTCATTNVSMSFGEKIASIMQRPGQDPVAKDDVPWWMKYAGRGLGTVGSIIAIFLGAWNCASILFGQIDCLISGMWQMIAGFLVVMIEAPCCCLFIDFVQNLSDWVEKKPYWNRAAVYCLIALPAVFLCPGMSSIFGSGLIFTTGIIYGLMSLGKKAPFGEMRTTAMDIQAPSSSMRSVLVENTQPIGVSNPTSTPASIV</sequence>
<evidence type="ECO:0000313" key="21">
    <source>
        <dbReference type="EMBL" id="EGI70436.1"/>
    </source>
</evidence>
<comment type="similarity">
    <text evidence="3">Belongs to the calcium channel flower family.</text>
</comment>
<evidence type="ECO:0000256" key="10">
    <source>
        <dbReference type="ARBA" id="ARBA00022753"/>
    </source>
</evidence>
<organism evidence="22">
    <name type="scientific">Acromyrmex echinatior</name>
    <name type="common">Panamanian leafcutter ant</name>
    <name type="synonym">Acromyrmex octospinosus echinatior</name>
    <dbReference type="NCBI Taxonomy" id="103372"/>
    <lineage>
        <taxon>Eukaryota</taxon>
        <taxon>Metazoa</taxon>
        <taxon>Ecdysozoa</taxon>
        <taxon>Arthropoda</taxon>
        <taxon>Hexapoda</taxon>
        <taxon>Insecta</taxon>
        <taxon>Pterygota</taxon>
        <taxon>Neoptera</taxon>
        <taxon>Endopterygota</taxon>
        <taxon>Hymenoptera</taxon>
        <taxon>Apocrita</taxon>
        <taxon>Aculeata</taxon>
        <taxon>Formicoidea</taxon>
        <taxon>Formicidae</taxon>
        <taxon>Myrmicinae</taxon>
        <taxon>Acromyrmex</taxon>
    </lineage>
</organism>